<evidence type="ECO:0000256" key="3">
    <source>
        <dbReference type="ARBA" id="ARBA00022475"/>
    </source>
</evidence>
<dbReference type="GO" id="GO:0008381">
    <property type="term" value="F:mechanosensitive monoatomic ion channel activity"/>
    <property type="evidence" value="ECO:0007669"/>
    <property type="project" value="UniProtKB-ARBA"/>
</dbReference>
<feature type="transmembrane region" description="Helical" evidence="7">
    <location>
        <begin position="212"/>
        <end position="232"/>
    </location>
</feature>
<dbReference type="InterPro" id="IPR045042">
    <property type="entry name" value="YnaI-like"/>
</dbReference>
<feature type="transmembrane region" description="Helical" evidence="7">
    <location>
        <begin position="64"/>
        <end position="86"/>
    </location>
</feature>
<keyword evidence="6 7" id="KW-0472">Membrane</keyword>
<comment type="subcellular location">
    <subcellularLocation>
        <location evidence="1">Cell membrane</location>
        <topology evidence="1">Multi-pass membrane protein</topology>
    </subcellularLocation>
</comment>
<dbReference type="Pfam" id="PF00924">
    <property type="entry name" value="MS_channel_2nd"/>
    <property type="match status" value="1"/>
</dbReference>
<feature type="transmembrane region" description="Helical" evidence="7">
    <location>
        <begin position="186"/>
        <end position="206"/>
    </location>
</feature>
<dbReference type="SUPFAM" id="SSF82689">
    <property type="entry name" value="Mechanosensitive channel protein MscS (YggB), C-terminal domain"/>
    <property type="match status" value="1"/>
</dbReference>
<feature type="domain" description="Mechanosensitive ion channel transmembrane helices 2/3" evidence="10">
    <location>
        <begin position="192"/>
        <end position="233"/>
    </location>
</feature>
<dbReference type="Gene3D" id="2.30.30.60">
    <property type="match status" value="1"/>
</dbReference>
<dbReference type="InterPro" id="IPR006685">
    <property type="entry name" value="MscS_channel_2nd"/>
</dbReference>
<dbReference type="InterPro" id="IPR011066">
    <property type="entry name" value="MscS_channel_C_sf"/>
</dbReference>
<feature type="transmembrane region" description="Helical" evidence="7">
    <location>
        <begin position="151"/>
        <end position="174"/>
    </location>
</feature>
<evidence type="ECO:0000256" key="4">
    <source>
        <dbReference type="ARBA" id="ARBA00022692"/>
    </source>
</evidence>
<dbReference type="Gene3D" id="3.30.70.100">
    <property type="match status" value="1"/>
</dbReference>
<dbReference type="InterPro" id="IPR011014">
    <property type="entry name" value="MscS_channel_TM-2"/>
</dbReference>
<evidence type="ECO:0000256" key="7">
    <source>
        <dbReference type="SAM" id="Phobius"/>
    </source>
</evidence>
<dbReference type="SUPFAM" id="SSF82861">
    <property type="entry name" value="Mechanosensitive channel protein MscS (YggB), transmembrane region"/>
    <property type="match status" value="1"/>
</dbReference>
<dbReference type="Pfam" id="PF21082">
    <property type="entry name" value="MS_channel_3rd"/>
    <property type="match status" value="1"/>
</dbReference>
<feature type="transmembrane region" description="Helical" evidence="7">
    <location>
        <begin position="121"/>
        <end position="139"/>
    </location>
</feature>
<dbReference type="InterPro" id="IPR049278">
    <property type="entry name" value="MS_channel_C"/>
</dbReference>
<dbReference type="Pfam" id="PF21088">
    <property type="entry name" value="MS_channel_1st"/>
    <property type="match status" value="1"/>
</dbReference>
<keyword evidence="5 7" id="KW-1133">Transmembrane helix</keyword>
<evidence type="ECO:0000256" key="1">
    <source>
        <dbReference type="ARBA" id="ARBA00004651"/>
    </source>
</evidence>
<sequence length="412" mass="46648">MTKRSIISTFLDKIIFKKEIKMNDNNVTQTQEIIEKLDINFFPQVQNWLNHLYQIEEVSFFSELYFNIPLANILAAIFSLLFFLTLRKLFATLAIKVLQPLTTRTQTYYDDRILSALKGPLTFVFVIIGVRLFFALLFIETTFIAQLIDAMLVYNLFWAIFALTHALRGAIYHFTKSFNPELAHEMGNFILTIIRGIVLFIGLGAVLQVWGINVGGLVAGLGIGGLAFALAAKDTAANLFGSIALLLDKSIRIGEWIKIGSVEGTVEDIGMRTTKIRSFGKSLITLPNQVIANSPIENFSRRGVRRIKMTIGLTYSTTSPQMKKILNDIKTMLRNHEGIAQKETMLVNFTAFNDSSLDIFIYTFSNTANWAKYMEIKEEVNLEIMKIIEDNNSDFAFPSQSLYVENLPNINQ</sequence>
<dbReference type="GO" id="GO:0005886">
    <property type="term" value="C:plasma membrane"/>
    <property type="evidence" value="ECO:0007669"/>
    <property type="project" value="UniProtKB-SubCell"/>
</dbReference>
<proteinExistence type="inferred from homology"/>
<evidence type="ECO:0000259" key="8">
    <source>
        <dbReference type="Pfam" id="PF00924"/>
    </source>
</evidence>
<protein>
    <submittedName>
        <fullName evidence="11">Potassium efflux system KefA protein / Small-conductance mechanosensitive channel</fullName>
    </submittedName>
</protein>
<evidence type="ECO:0000313" key="11">
    <source>
        <dbReference type="EMBL" id="CAA6818361.1"/>
    </source>
</evidence>
<dbReference type="InterPro" id="IPR010920">
    <property type="entry name" value="LSM_dom_sf"/>
</dbReference>
<evidence type="ECO:0000256" key="2">
    <source>
        <dbReference type="ARBA" id="ARBA00008017"/>
    </source>
</evidence>
<feature type="domain" description="Mechanosensitive ion channel MscS C-terminal" evidence="9">
    <location>
        <begin position="307"/>
        <end position="394"/>
    </location>
</feature>
<evidence type="ECO:0000256" key="5">
    <source>
        <dbReference type="ARBA" id="ARBA00022989"/>
    </source>
</evidence>
<gene>
    <name evidence="11" type="ORF">HELGO_WM5379</name>
</gene>
<dbReference type="EMBL" id="CACVAZ010000117">
    <property type="protein sequence ID" value="CAA6818361.1"/>
    <property type="molecule type" value="Genomic_DNA"/>
</dbReference>
<dbReference type="Gene3D" id="1.10.287.1260">
    <property type="match status" value="1"/>
</dbReference>
<accession>A0A6S6T591</accession>
<dbReference type="PANTHER" id="PTHR43634:SF2">
    <property type="entry name" value="LOW CONDUCTANCE MECHANOSENSITIVE CHANNEL YNAI"/>
    <property type="match status" value="1"/>
</dbReference>
<dbReference type="AlphaFoldDB" id="A0A6S6T591"/>
<feature type="domain" description="Mechanosensitive ion channel MscS" evidence="8">
    <location>
        <begin position="234"/>
        <end position="301"/>
    </location>
</feature>
<keyword evidence="4 7" id="KW-0812">Transmembrane</keyword>
<evidence type="ECO:0000259" key="10">
    <source>
        <dbReference type="Pfam" id="PF21088"/>
    </source>
</evidence>
<dbReference type="PANTHER" id="PTHR43634">
    <property type="entry name" value="OW CONDUCTANCE MECHANOSENSITIVE CHANNEL"/>
    <property type="match status" value="1"/>
</dbReference>
<dbReference type="InterPro" id="IPR023408">
    <property type="entry name" value="MscS_beta-dom_sf"/>
</dbReference>
<keyword evidence="3" id="KW-1003">Cell membrane</keyword>
<evidence type="ECO:0000259" key="9">
    <source>
        <dbReference type="Pfam" id="PF21082"/>
    </source>
</evidence>
<comment type="similarity">
    <text evidence="2">Belongs to the MscS (TC 1.A.23) family.</text>
</comment>
<organism evidence="11">
    <name type="scientific">uncultured Sulfurovum sp</name>
    <dbReference type="NCBI Taxonomy" id="269237"/>
    <lineage>
        <taxon>Bacteria</taxon>
        <taxon>Pseudomonadati</taxon>
        <taxon>Campylobacterota</taxon>
        <taxon>Epsilonproteobacteria</taxon>
        <taxon>Campylobacterales</taxon>
        <taxon>Sulfurovaceae</taxon>
        <taxon>Sulfurovum</taxon>
        <taxon>environmental samples</taxon>
    </lineage>
</organism>
<dbReference type="InterPro" id="IPR049142">
    <property type="entry name" value="MS_channel_1st"/>
</dbReference>
<evidence type="ECO:0000256" key="6">
    <source>
        <dbReference type="ARBA" id="ARBA00023136"/>
    </source>
</evidence>
<name>A0A6S6T591_9BACT</name>
<dbReference type="SUPFAM" id="SSF50182">
    <property type="entry name" value="Sm-like ribonucleoproteins"/>
    <property type="match status" value="1"/>
</dbReference>
<reference evidence="11" key="1">
    <citation type="submission" date="2020-01" db="EMBL/GenBank/DDBJ databases">
        <authorList>
            <person name="Meier V. D."/>
            <person name="Meier V D."/>
        </authorList>
    </citation>
    <scope>NUCLEOTIDE SEQUENCE</scope>
    <source>
        <strain evidence="11">HLG_WM_MAG_02</strain>
    </source>
</reference>